<protein>
    <submittedName>
        <fullName evidence="2">Uncharacterized protein</fullName>
    </submittedName>
</protein>
<proteinExistence type="predicted"/>
<evidence type="ECO:0000256" key="1">
    <source>
        <dbReference type="SAM" id="Phobius"/>
    </source>
</evidence>
<dbReference type="EMBL" id="LR746271">
    <property type="protein sequence ID" value="CAA7400363.1"/>
    <property type="molecule type" value="Genomic_DNA"/>
</dbReference>
<sequence length="72" mass="8278">MTAFPFSRVYDHSLPHSQLATGDMEGEWRTQINFLSLFVYLFSTLLLCVCSDHKNVIDQTLISFLFSSASHY</sequence>
<accession>A0A7I8KRB4</accession>
<keyword evidence="1" id="KW-1133">Transmembrane helix</keyword>
<reference evidence="2" key="1">
    <citation type="submission" date="2020-02" db="EMBL/GenBank/DDBJ databases">
        <authorList>
            <person name="Scholz U."/>
            <person name="Mascher M."/>
            <person name="Fiebig A."/>
        </authorList>
    </citation>
    <scope>NUCLEOTIDE SEQUENCE</scope>
</reference>
<keyword evidence="3" id="KW-1185">Reference proteome</keyword>
<evidence type="ECO:0000313" key="3">
    <source>
        <dbReference type="Proteomes" id="UP000663760"/>
    </source>
</evidence>
<organism evidence="2 3">
    <name type="scientific">Spirodela intermedia</name>
    <name type="common">Intermediate duckweed</name>
    <dbReference type="NCBI Taxonomy" id="51605"/>
    <lineage>
        <taxon>Eukaryota</taxon>
        <taxon>Viridiplantae</taxon>
        <taxon>Streptophyta</taxon>
        <taxon>Embryophyta</taxon>
        <taxon>Tracheophyta</taxon>
        <taxon>Spermatophyta</taxon>
        <taxon>Magnoliopsida</taxon>
        <taxon>Liliopsida</taxon>
        <taxon>Araceae</taxon>
        <taxon>Lemnoideae</taxon>
        <taxon>Spirodela</taxon>
    </lineage>
</organism>
<keyword evidence="1" id="KW-0812">Transmembrane</keyword>
<feature type="transmembrane region" description="Helical" evidence="1">
    <location>
        <begin position="32"/>
        <end position="50"/>
    </location>
</feature>
<dbReference type="Proteomes" id="UP000663760">
    <property type="component" value="Chromosome 8"/>
</dbReference>
<dbReference type="AlphaFoldDB" id="A0A7I8KRB4"/>
<keyword evidence="1" id="KW-0472">Membrane</keyword>
<evidence type="ECO:0000313" key="2">
    <source>
        <dbReference type="EMBL" id="CAA7400363.1"/>
    </source>
</evidence>
<name>A0A7I8KRB4_SPIIN</name>
<gene>
    <name evidence="2" type="ORF">SI8410_08011041</name>
</gene>